<keyword evidence="1" id="KW-0732">Signal</keyword>
<organism evidence="2 3">
    <name type="scientific">Solirubrobacter deserti</name>
    <dbReference type="NCBI Taxonomy" id="2282478"/>
    <lineage>
        <taxon>Bacteria</taxon>
        <taxon>Bacillati</taxon>
        <taxon>Actinomycetota</taxon>
        <taxon>Thermoleophilia</taxon>
        <taxon>Solirubrobacterales</taxon>
        <taxon>Solirubrobacteraceae</taxon>
        <taxon>Solirubrobacter</taxon>
    </lineage>
</organism>
<dbReference type="RefSeq" id="WP_202953432.1">
    <property type="nucleotide sequence ID" value="NZ_JAPCID010000019.1"/>
</dbReference>
<sequence length="153" mass="16565">MRIHTLAAVAATALLASAGVADAREPSYSPVQTEIVISDADSTAVKTLSCEWTDPQPEDMKCIRFNGDPQTAFREIEKADGVRADVTTQSKYGRSKTTYSRRGDNTWLVRISRAGLPFETGFVCTSDGQNCEEWTTMGGKSARKAVKAAAARL</sequence>
<proteinExistence type="predicted"/>
<keyword evidence="3" id="KW-1185">Reference proteome</keyword>
<dbReference type="Proteomes" id="UP001147700">
    <property type="component" value="Unassembled WGS sequence"/>
</dbReference>
<accession>A0ABT4RK66</accession>
<gene>
    <name evidence="2" type="ORF">OJ962_15225</name>
</gene>
<dbReference type="EMBL" id="JAPCID010000019">
    <property type="protein sequence ID" value="MDA0138853.1"/>
    <property type="molecule type" value="Genomic_DNA"/>
</dbReference>
<feature type="signal peptide" evidence="1">
    <location>
        <begin position="1"/>
        <end position="23"/>
    </location>
</feature>
<name>A0ABT4RK66_9ACTN</name>
<reference evidence="2" key="1">
    <citation type="submission" date="2022-10" db="EMBL/GenBank/DDBJ databases">
        <title>The WGS of Solirubrobacter sp. CPCC 204708.</title>
        <authorList>
            <person name="Jiang Z."/>
        </authorList>
    </citation>
    <scope>NUCLEOTIDE SEQUENCE</scope>
    <source>
        <strain evidence="2">CPCC 204708</strain>
    </source>
</reference>
<feature type="chain" id="PRO_5045132249" description="DUF3558 domain-containing protein" evidence="1">
    <location>
        <begin position="24"/>
        <end position="153"/>
    </location>
</feature>
<protein>
    <recommendedName>
        <fullName evidence="4">DUF3558 domain-containing protein</fullName>
    </recommendedName>
</protein>
<evidence type="ECO:0000313" key="2">
    <source>
        <dbReference type="EMBL" id="MDA0138853.1"/>
    </source>
</evidence>
<evidence type="ECO:0000313" key="3">
    <source>
        <dbReference type="Proteomes" id="UP001147700"/>
    </source>
</evidence>
<comment type="caution">
    <text evidence="2">The sequence shown here is derived from an EMBL/GenBank/DDBJ whole genome shotgun (WGS) entry which is preliminary data.</text>
</comment>
<evidence type="ECO:0008006" key="4">
    <source>
        <dbReference type="Google" id="ProtNLM"/>
    </source>
</evidence>
<evidence type="ECO:0000256" key="1">
    <source>
        <dbReference type="SAM" id="SignalP"/>
    </source>
</evidence>